<dbReference type="OrthoDB" id="6429739at2759"/>
<keyword evidence="4" id="KW-1003">Cell membrane</keyword>
<keyword evidence="10" id="KW-0407">Ion channel</keyword>
<evidence type="ECO:0000256" key="10">
    <source>
        <dbReference type="ARBA" id="ARBA00023303"/>
    </source>
</evidence>
<dbReference type="EMBL" id="JOJR01000294">
    <property type="protein sequence ID" value="RCN40264.1"/>
    <property type="molecule type" value="Genomic_DNA"/>
</dbReference>
<accession>A0A368FZT6</accession>
<evidence type="ECO:0000256" key="9">
    <source>
        <dbReference type="ARBA" id="ARBA00023136"/>
    </source>
</evidence>
<sequence length="76" mass="8467">MKSSFGMTEYGGTTYTNLIYAVAPLLVFYRFHSSACLAEIWKHTYSTKSHGSHSGGSVMTDSNLTLETTSERRQSH</sequence>
<evidence type="ECO:0000256" key="5">
    <source>
        <dbReference type="ARBA" id="ARBA00022692"/>
    </source>
</evidence>
<evidence type="ECO:0000256" key="1">
    <source>
        <dbReference type="ARBA" id="ARBA00004651"/>
    </source>
</evidence>
<dbReference type="PANTHER" id="PTHR21522:SF43">
    <property type="entry name" value="OTOPETRIN-2"/>
    <property type="match status" value="1"/>
</dbReference>
<keyword evidence="8" id="KW-0406">Ion transport</keyword>
<dbReference type="GO" id="GO:0015252">
    <property type="term" value="F:proton channel activity"/>
    <property type="evidence" value="ECO:0007669"/>
    <property type="project" value="InterPro"/>
</dbReference>
<evidence type="ECO:0000256" key="6">
    <source>
        <dbReference type="ARBA" id="ARBA00022781"/>
    </source>
</evidence>
<evidence type="ECO:0000256" key="4">
    <source>
        <dbReference type="ARBA" id="ARBA00022475"/>
    </source>
</evidence>
<dbReference type="AlphaFoldDB" id="A0A368FZT6"/>
<evidence type="ECO:0000313" key="13">
    <source>
        <dbReference type="EMBL" id="RCN40264.1"/>
    </source>
</evidence>
<gene>
    <name evidence="13" type="ORF">ANCCAN_13795</name>
    <name evidence="12" type="ORF">ANCCAN_16369</name>
</gene>
<keyword evidence="9" id="KW-0472">Membrane</keyword>
<dbReference type="Proteomes" id="UP000252519">
    <property type="component" value="Unassembled WGS sequence"/>
</dbReference>
<comment type="caution">
    <text evidence="12">The sequence shown here is derived from an EMBL/GenBank/DDBJ whole genome shotgun (WGS) entry which is preliminary data.</text>
</comment>
<keyword evidence="5" id="KW-0812">Transmembrane</keyword>
<feature type="compositionally biased region" description="Polar residues" evidence="11">
    <location>
        <begin position="59"/>
        <end position="68"/>
    </location>
</feature>
<evidence type="ECO:0000256" key="3">
    <source>
        <dbReference type="ARBA" id="ARBA00022448"/>
    </source>
</evidence>
<dbReference type="PANTHER" id="PTHR21522">
    <property type="entry name" value="PROTON CHANNEL OTOP"/>
    <property type="match status" value="1"/>
</dbReference>
<keyword evidence="7" id="KW-1133">Transmembrane helix</keyword>
<evidence type="ECO:0000256" key="8">
    <source>
        <dbReference type="ARBA" id="ARBA00023065"/>
    </source>
</evidence>
<evidence type="ECO:0000256" key="7">
    <source>
        <dbReference type="ARBA" id="ARBA00022989"/>
    </source>
</evidence>
<organism evidence="12 14">
    <name type="scientific">Ancylostoma caninum</name>
    <name type="common">Dog hookworm</name>
    <dbReference type="NCBI Taxonomy" id="29170"/>
    <lineage>
        <taxon>Eukaryota</taxon>
        <taxon>Metazoa</taxon>
        <taxon>Ecdysozoa</taxon>
        <taxon>Nematoda</taxon>
        <taxon>Chromadorea</taxon>
        <taxon>Rhabditida</taxon>
        <taxon>Rhabditina</taxon>
        <taxon>Rhabditomorpha</taxon>
        <taxon>Strongyloidea</taxon>
        <taxon>Ancylostomatidae</taxon>
        <taxon>Ancylostomatinae</taxon>
        <taxon>Ancylostoma</taxon>
    </lineage>
</organism>
<proteinExistence type="inferred from homology"/>
<evidence type="ECO:0000256" key="11">
    <source>
        <dbReference type="SAM" id="MobiDB-lite"/>
    </source>
</evidence>
<keyword evidence="6" id="KW-0375">Hydrogen ion transport</keyword>
<keyword evidence="3" id="KW-0813">Transport</keyword>
<protein>
    <submittedName>
        <fullName evidence="12">Uncharacterized protein</fullName>
    </submittedName>
</protein>
<comment type="subcellular location">
    <subcellularLocation>
        <location evidence="1">Cell membrane</location>
        <topology evidence="1">Multi-pass membrane protein</topology>
    </subcellularLocation>
</comment>
<evidence type="ECO:0000313" key="12">
    <source>
        <dbReference type="EMBL" id="RCN37706.1"/>
    </source>
</evidence>
<dbReference type="GO" id="GO:0005886">
    <property type="term" value="C:plasma membrane"/>
    <property type="evidence" value="ECO:0007669"/>
    <property type="project" value="UniProtKB-SubCell"/>
</dbReference>
<name>A0A368FZT6_ANCCA</name>
<dbReference type="EMBL" id="JOJR01000448">
    <property type="protein sequence ID" value="RCN37706.1"/>
    <property type="molecule type" value="Genomic_DNA"/>
</dbReference>
<evidence type="ECO:0000313" key="14">
    <source>
        <dbReference type="Proteomes" id="UP000252519"/>
    </source>
</evidence>
<evidence type="ECO:0000256" key="2">
    <source>
        <dbReference type="ARBA" id="ARBA00006513"/>
    </source>
</evidence>
<keyword evidence="14" id="KW-1185">Reference proteome</keyword>
<dbReference type="InterPro" id="IPR004878">
    <property type="entry name" value="Otopetrin"/>
</dbReference>
<feature type="region of interest" description="Disordered" evidence="11">
    <location>
        <begin position="47"/>
        <end position="76"/>
    </location>
</feature>
<reference evidence="12 14" key="1">
    <citation type="submission" date="2014-10" db="EMBL/GenBank/DDBJ databases">
        <title>Draft genome of the hookworm Ancylostoma caninum.</title>
        <authorList>
            <person name="Mitreva M."/>
        </authorList>
    </citation>
    <scope>NUCLEOTIDE SEQUENCE [LARGE SCALE GENOMIC DNA]</scope>
    <source>
        <strain evidence="12 14">Baltimore</strain>
    </source>
</reference>
<comment type="similarity">
    <text evidence="2">Belongs to the otopetrin family.</text>
</comment>